<dbReference type="EMBL" id="BQNB010008594">
    <property type="protein sequence ID" value="GJS51552.1"/>
    <property type="molecule type" value="Genomic_DNA"/>
</dbReference>
<reference evidence="2" key="1">
    <citation type="journal article" date="2022" name="Int. J. Mol. Sci.">
        <title>Draft Genome of Tanacetum Coccineum: Genomic Comparison of Closely Related Tanacetum-Family Plants.</title>
        <authorList>
            <person name="Yamashiro T."/>
            <person name="Shiraishi A."/>
            <person name="Nakayama K."/>
            <person name="Satake H."/>
        </authorList>
    </citation>
    <scope>NUCLEOTIDE SEQUENCE</scope>
</reference>
<organism evidence="2 3">
    <name type="scientific">Tanacetum coccineum</name>
    <dbReference type="NCBI Taxonomy" id="301880"/>
    <lineage>
        <taxon>Eukaryota</taxon>
        <taxon>Viridiplantae</taxon>
        <taxon>Streptophyta</taxon>
        <taxon>Embryophyta</taxon>
        <taxon>Tracheophyta</taxon>
        <taxon>Spermatophyta</taxon>
        <taxon>Magnoliopsida</taxon>
        <taxon>eudicotyledons</taxon>
        <taxon>Gunneridae</taxon>
        <taxon>Pentapetalae</taxon>
        <taxon>asterids</taxon>
        <taxon>campanulids</taxon>
        <taxon>Asterales</taxon>
        <taxon>Asteraceae</taxon>
        <taxon>Asteroideae</taxon>
        <taxon>Anthemideae</taxon>
        <taxon>Anthemidinae</taxon>
        <taxon>Tanacetum</taxon>
    </lineage>
</organism>
<protein>
    <submittedName>
        <fullName evidence="2">Uncharacterized protein</fullName>
    </submittedName>
</protein>
<evidence type="ECO:0000256" key="1">
    <source>
        <dbReference type="SAM" id="MobiDB-lite"/>
    </source>
</evidence>
<feature type="compositionally biased region" description="Polar residues" evidence="1">
    <location>
        <begin position="142"/>
        <end position="152"/>
    </location>
</feature>
<proteinExistence type="predicted"/>
<evidence type="ECO:0000313" key="2">
    <source>
        <dbReference type="EMBL" id="GJS51552.1"/>
    </source>
</evidence>
<comment type="caution">
    <text evidence="2">The sequence shown here is derived from an EMBL/GenBank/DDBJ whole genome shotgun (WGS) entry which is preliminary data.</text>
</comment>
<sequence>MYHYLILNQSLFYHNLNPKRLKKPRKAKRTTKISQSSRPIHLVVDETVYKEWEDRMERAVTTASSLVAEQDSGNINRTQFMATLNESFLQETGSGSGPRCQDTILRVQKLKLGKGFSGKVTPLFETMMVQATEDMGEDSAVPTDSHSTPIHTQPSSSKPQNKKSRRK</sequence>
<feature type="region of interest" description="Disordered" evidence="1">
    <location>
        <begin position="132"/>
        <end position="167"/>
    </location>
</feature>
<dbReference type="Proteomes" id="UP001151760">
    <property type="component" value="Unassembled WGS sequence"/>
</dbReference>
<evidence type="ECO:0000313" key="3">
    <source>
        <dbReference type="Proteomes" id="UP001151760"/>
    </source>
</evidence>
<reference evidence="2" key="2">
    <citation type="submission" date="2022-01" db="EMBL/GenBank/DDBJ databases">
        <authorList>
            <person name="Yamashiro T."/>
            <person name="Shiraishi A."/>
            <person name="Satake H."/>
            <person name="Nakayama K."/>
        </authorList>
    </citation>
    <scope>NUCLEOTIDE SEQUENCE</scope>
</reference>
<name>A0ABQ4WFE2_9ASTR</name>
<gene>
    <name evidence="2" type="ORF">Tco_0624914</name>
</gene>
<accession>A0ABQ4WFE2</accession>
<keyword evidence="3" id="KW-1185">Reference proteome</keyword>